<dbReference type="AlphaFoldDB" id="A0A543IQF5"/>
<reference evidence="6 7" key="1">
    <citation type="submission" date="2019-06" db="EMBL/GenBank/DDBJ databases">
        <title>Sequencing the genomes of 1000 actinobacteria strains.</title>
        <authorList>
            <person name="Klenk H.-P."/>
        </authorList>
    </citation>
    <scope>NUCLEOTIDE SEQUENCE [LARGE SCALE GENOMIC DNA]</scope>
    <source>
        <strain evidence="6 7">DSM 43186</strain>
    </source>
</reference>
<organism evidence="6 7">
    <name type="scientific">Thermopolyspora flexuosa</name>
    <dbReference type="NCBI Taxonomy" id="103836"/>
    <lineage>
        <taxon>Bacteria</taxon>
        <taxon>Bacillati</taxon>
        <taxon>Actinomycetota</taxon>
        <taxon>Actinomycetes</taxon>
        <taxon>Streptosporangiales</taxon>
        <taxon>Streptosporangiaceae</taxon>
        <taxon>Thermopolyspora</taxon>
    </lineage>
</organism>
<proteinExistence type="predicted"/>
<evidence type="ECO:0000313" key="6">
    <source>
        <dbReference type="EMBL" id="TQM72792.1"/>
    </source>
</evidence>
<dbReference type="Proteomes" id="UP000319213">
    <property type="component" value="Unassembled WGS sequence"/>
</dbReference>
<evidence type="ECO:0000256" key="3">
    <source>
        <dbReference type="ARBA" id="ARBA00023163"/>
    </source>
</evidence>
<keyword evidence="7" id="KW-1185">Reference proteome</keyword>
<dbReference type="Pfam" id="PF00027">
    <property type="entry name" value="cNMP_binding"/>
    <property type="match status" value="1"/>
</dbReference>
<dbReference type="Gene3D" id="1.10.10.10">
    <property type="entry name" value="Winged helix-like DNA-binding domain superfamily/Winged helix DNA-binding domain"/>
    <property type="match status" value="1"/>
</dbReference>
<dbReference type="PANTHER" id="PTHR24567">
    <property type="entry name" value="CRP FAMILY TRANSCRIPTIONAL REGULATORY PROTEIN"/>
    <property type="match status" value="1"/>
</dbReference>
<keyword evidence="2" id="KW-0238">DNA-binding</keyword>
<dbReference type="PROSITE" id="PS51063">
    <property type="entry name" value="HTH_CRP_2"/>
    <property type="match status" value="1"/>
</dbReference>
<dbReference type="InterPro" id="IPR050397">
    <property type="entry name" value="Env_Response_Regulators"/>
</dbReference>
<keyword evidence="1" id="KW-0805">Transcription regulation</keyword>
<name>A0A543IQF5_9ACTN</name>
<keyword evidence="3" id="KW-0804">Transcription</keyword>
<dbReference type="CDD" id="cd00038">
    <property type="entry name" value="CAP_ED"/>
    <property type="match status" value="1"/>
</dbReference>
<dbReference type="GO" id="GO:0003677">
    <property type="term" value="F:DNA binding"/>
    <property type="evidence" value="ECO:0007669"/>
    <property type="project" value="UniProtKB-KW"/>
</dbReference>
<evidence type="ECO:0000259" key="4">
    <source>
        <dbReference type="PROSITE" id="PS50042"/>
    </source>
</evidence>
<feature type="domain" description="HTH crp-type" evidence="5">
    <location>
        <begin position="167"/>
        <end position="247"/>
    </location>
</feature>
<accession>A0A543IQF5</accession>
<dbReference type="PANTHER" id="PTHR24567:SF68">
    <property type="entry name" value="DNA-BINDING TRANSCRIPTIONAL DUAL REGULATOR CRP"/>
    <property type="match status" value="1"/>
</dbReference>
<evidence type="ECO:0000256" key="2">
    <source>
        <dbReference type="ARBA" id="ARBA00023125"/>
    </source>
</evidence>
<dbReference type="EMBL" id="VFPQ01000002">
    <property type="protein sequence ID" value="TQM72792.1"/>
    <property type="molecule type" value="Genomic_DNA"/>
</dbReference>
<evidence type="ECO:0000313" key="7">
    <source>
        <dbReference type="Proteomes" id="UP000319213"/>
    </source>
</evidence>
<evidence type="ECO:0000259" key="5">
    <source>
        <dbReference type="PROSITE" id="PS51063"/>
    </source>
</evidence>
<dbReference type="InterPro" id="IPR036388">
    <property type="entry name" value="WH-like_DNA-bd_sf"/>
</dbReference>
<dbReference type="PROSITE" id="PS50042">
    <property type="entry name" value="CNMP_BINDING_3"/>
    <property type="match status" value="1"/>
</dbReference>
<dbReference type="InterPro" id="IPR014710">
    <property type="entry name" value="RmlC-like_jellyroll"/>
</dbReference>
<dbReference type="Pfam" id="PF13545">
    <property type="entry name" value="HTH_Crp_2"/>
    <property type="match status" value="1"/>
</dbReference>
<dbReference type="InterPro" id="IPR018490">
    <property type="entry name" value="cNMP-bd_dom_sf"/>
</dbReference>
<gene>
    <name evidence="6" type="ORF">FHX40_4952</name>
</gene>
<dbReference type="Gene3D" id="2.60.120.10">
    <property type="entry name" value="Jelly Rolls"/>
    <property type="match status" value="1"/>
</dbReference>
<dbReference type="InterPro" id="IPR012318">
    <property type="entry name" value="HTH_CRP"/>
</dbReference>
<dbReference type="InterPro" id="IPR036390">
    <property type="entry name" value="WH_DNA-bd_sf"/>
</dbReference>
<dbReference type="SUPFAM" id="SSF51206">
    <property type="entry name" value="cAMP-binding domain-like"/>
    <property type="match status" value="1"/>
</dbReference>
<comment type="caution">
    <text evidence="6">The sequence shown here is derived from an EMBL/GenBank/DDBJ whole genome shotgun (WGS) entry which is preliminary data.</text>
</comment>
<sequence length="265" mass="28439">MPYPAGVGGPCGSLGAVGRTASAPPELLGELPLFTGLTPEQMEIIRAGSHVIGLDKGEILFHQGDPVRGFYYVLRGQMQLSVSTADGAEKVVEIVTLRESFGEAVVFDGQRYPVTATALVATTLLAVSSTAVLDLIDRDPSFARRLLANMAVRLRRLIRDVEAYSLRSSIQRVVGFLLSQEPGEDAAEADAGEATPGERVVVLPTRKQVLASRLNIAPETLSRVLRDLTADGLISVRGRRITLHDVDRLEQVVSSATVWPLTPSS</sequence>
<protein>
    <submittedName>
        <fullName evidence="6">CRP-like cAMP-binding protein</fullName>
    </submittedName>
</protein>
<dbReference type="GO" id="GO:0003700">
    <property type="term" value="F:DNA-binding transcription factor activity"/>
    <property type="evidence" value="ECO:0007669"/>
    <property type="project" value="TreeGrafter"/>
</dbReference>
<dbReference type="GO" id="GO:0005829">
    <property type="term" value="C:cytosol"/>
    <property type="evidence" value="ECO:0007669"/>
    <property type="project" value="TreeGrafter"/>
</dbReference>
<dbReference type="InterPro" id="IPR000595">
    <property type="entry name" value="cNMP-bd_dom"/>
</dbReference>
<dbReference type="SUPFAM" id="SSF46785">
    <property type="entry name" value="Winged helix' DNA-binding domain"/>
    <property type="match status" value="1"/>
</dbReference>
<evidence type="ECO:0000256" key="1">
    <source>
        <dbReference type="ARBA" id="ARBA00023015"/>
    </source>
</evidence>
<dbReference type="SMART" id="SM00419">
    <property type="entry name" value="HTH_CRP"/>
    <property type="match status" value="1"/>
</dbReference>
<dbReference type="SMART" id="SM00100">
    <property type="entry name" value="cNMP"/>
    <property type="match status" value="1"/>
</dbReference>
<feature type="domain" description="Cyclic nucleotide-binding" evidence="4">
    <location>
        <begin position="33"/>
        <end position="153"/>
    </location>
</feature>